<dbReference type="AlphaFoldDB" id="A0AAE1LLR3"/>
<comment type="caution">
    <text evidence="2">The sequence shown here is derived from an EMBL/GenBank/DDBJ whole genome shotgun (WGS) entry which is preliminary data.</text>
</comment>
<evidence type="ECO:0000313" key="3">
    <source>
        <dbReference type="Proteomes" id="UP001219518"/>
    </source>
</evidence>
<protein>
    <submittedName>
        <fullName evidence="2">ABC transporter ATP-binding protein YwjA</fullName>
    </submittedName>
</protein>
<organism evidence="2 3">
    <name type="scientific">Frankliniella fusca</name>
    <dbReference type="NCBI Taxonomy" id="407009"/>
    <lineage>
        <taxon>Eukaryota</taxon>
        <taxon>Metazoa</taxon>
        <taxon>Ecdysozoa</taxon>
        <taxon>Arthropoda</taxon>
        <taxon>Hexapoda</taxon>
        <taxon>Insecta</taxon>
        <taxon>Pterygota</taxon>
        <taxon>Neoptera</taxon>
        <taxon>Paraneoptera</taxon>
        <taxon>Thysanoptera</taxon>
        <taxon>Terebrantia</taxon>
        <taxon>Thripoidea</taxon>
        <taxon>Thripidae</taxon>
        <taxon>Frankliniella</taxon>
    </lineage>
</organism>
<evidence type="ECO:0000313" key="2">
    <source>
        <dbReference type="EMBL" id="KAK3924125.1"/>
    </source>
</evidence>
<keyword evidence="3" id="KW-1185">Reference proteome</keyword>
<gene>
    <name evidence="2" type="ORF">KUF71_012209</name>
</gene>
<keyword evidence="2" id="KW-0067">ATP-binding</keyword>
<reference evidence="2" key="2">
    <citation type="journal article" date="2023" name="BMC Genomics">
        <title>Pest status, molecular evolution, and epigenetic factors derived from the genome assembly of Frankliniella fusca, a thysanopteran phytovirus vector.</title>
        <authorList>
            <person name="Catto M.A."/>
            <person name="Labadie P.E."/>
            <person name="Jacobson A.L."/>
            <person name="Kennedy G.G."/>
            <person name="Srinivasan R."/>
            <person name="Hunt B.G."/>
        </authorList>
    </citation>
    <scope>NUCLEOTIDE SEQUENCE</scope>
    <source>
        <strain evidence="2">PL_HMW_Pooled</strain>
    </source>
</reference>
<dbReference type="Proteomes" id="UP001219518">
    <property type="component" value="Unassembled WGS sequence"/>
</dbReference>
<reference evidence="2" key="1">
    <citation type="submission" date="2021-07" db="EMBL/GenBank/DDBJ databases">
        <authorList>
            <person name="Catto M.A."/>
            <person name="Jacobson A."/>
            <person name="Kennedy G."/>
            <person name="Labadie P."/>
            <person name="Hunt B.G."/>
            <person name="Srinivasan R."/>
        </authorList>
    </citation>
    <scope>NUCLEOTIDE SEQUENCE</scope>
    <source>
        <strain evidence="2">PL_HMW_Pooled</strain>
        <tissue evidence="2">Head</tissue>
    </source>
</reference>
<name>A0AAE1LLR3_9NEOP</name>
<dbReference type="EMBL" id="JAHWGI010001164">
    <property type="protein sequence ID" value="KAK3924125.1"/>
    <property type="molecule type" value="Genomic_DNA"/>
</dbReference>
<sequence length="200" mass="23191">MPPQDFSRLRTATAPREAFESPQQGRNSSYRVSRLLLHEIPSRVVSNNIKCIHHHYAYLVCLDAFVALSNGNLKEAFPVLQNFVIKLYSPSRMYENLVACRRALFTKYSRQIDDLPPTIDSLLQHTRRAALQAQIWRQAFQTKQILPLAIDWSWTQENGKWVPVWRTIPVAAESCNAFVSLSSHDRPYSRHFYHSDGEYT</sequence>
<proteinExistence type="predicted"/>
<accession>A0AAE1LLR3</accession>
<keyword evidence="2" id="KW-0547">Nucleotide-binding</keyword>
<dbReference type="GO" id="GO:0005524">
    <property type="term" value="F:ATP binding"/>
    <property type="evidence" value="ECO:0007669"/>
    <property type="project" value="UniProtKB-KW"/>
</dbReference>
<feature type="region of interest" description="Disordered" evidence="1">
    <location>
        <begin position="1"/>
        <end position="26"/>
    </location>
</feature>
<evidence type="ECO:0000256" key="1">
    <source>
        <dbReference type="SAM" id="MobiDB-lite"/>
    </source>
</evidence>